<dbReference type="RefSeq" id="XP_060427619.1">
    <property type="nucleotide sequence ID" value="XM_060575321.1"/>
</dbReference>
<evidence type="ECO:0000256" key="1">
    <source>
        <dbReference type="SAM" id="SignalP"/>
    </source>
</evidence>
<sequence length="50" mass="5778">WWGPCAVCFIELTLYMLWLSRHVTMSRTCFVSISGYQVREILASDISHGL</sequence>
<accession>A0AAJ0AGS8</accession>
<organism evidence="2 3">
    <name type="scientific">Colletotrichum godetiae</name>
    <dbReference type="NCBI Taxonomy" id="1209918"/>
    <lineage>
        <taxon>Eukaryota</taxon>
        <taxon>Fungi</taxon>
        <taxon>Dikarya</taxon>
        <taxon>Ascomycota</taxon>
        <taxon>Pezizomycotina</taxon>
        <taxon>Sordariomycetes</taxon>
        <taxon>Hypocreomycetidae</taxon>
        <taxon>Glomerellales</taxon>
        <taxon>Glomerellaceae</taxon>
        <taxon>Colletotrichum</taxon>
        <taxon>Colletotrichum acutatum species complex</taxon>
    </lineage>
</organism>
<keyword evidence="3" id="KW-1185">Reference proteome</keyword>
<dbReference type="GeneID" id="85459847"/>
<name>A0AAJ0AGS8_9PEZI</name>
<reference evidence="2" key="1">
    <citation type="submission" date="2021-06" db="EMBL/GenBank/DDBJ databases">
        <title>Comparative genomics, transcriptomics and evolutionary studies reveal genomic signatures of adaptation to plant cell wall in hemibiotrophic fungi.</title>
        <authorList>
            <consortium name="DOE Joint Genome Institute"/>
            <person name="Baroncelli R."/>
            <person name="Diaz J.F."/>
            <person name="Benocci T."/>
            <person name="Peng M."/>
            <person name="Battaglia E."/>
            <person name="Haridas S."/>
            <person name="Andreopoulos W."/>
            <person name="Labutti K."/>
            <person name="Pangilinan J."/>
            <person name="Floch G.L."/>
            <person name="Makela M.R."/>
            <person name="Henrissat B."/>
            <person name="Grigoriev I.V."/>
            <person name="Crouch J.A."/>
            <person name="De Vries R.P."/>
            <person name="Sukno S.A."/>
            <person name="Thon M.R."/>
        </authorList>
    </citation>
    <scope>NUCLEOTIDE SEQUENCE</scope>
    <source>
        <strain evidence="2">CBS 193.32</strain>
    </source>
</reference>
<proteinExistence type="predicted"/>
<evidence type="ECO:0000313" key="3">
    <source>
        <dbReference type="Proteomes" id="UP001224890"/>
    </source>
</evidence>
<comment type="caution">
    <text evidence="2">The sequence shown here is derived from an EMBL/GenBank/DDBJ whole genome shotgun (WGS) entry which is preliminary data.</text>
</comment>
<feature type="signal peptide" evidence="1">
    <location>
        <begin position="1"/>
        <end position="20"/>
    </location>
</feature>
<dbReference type="AlphaFoldDB" id="A0AAJ0AGS8"/>
<dbReference type="EMBL" id="JAHMHR010000030">
    <property type="protein sequence ID" value="KAK1673616.1"/>
    <property type="molecule type" value="Genomic_DNA"/>
</dbReference>
<gene>
    <name evidence="2" type="ORF">BDP55DRAFT_669731</name>
</gene>
<keyword evidence="1" id="KW-0732">Signal</keyword>
<feature type="chain" id="PRO_5042568943" evidence="1">
    <location>
        <begin position="21"/>
        <end position="50"/>
    </location>
</feature>
<protein>
    <submittedName>
        <fullName evidence="2">Uncharacterized protein</fullName>
    </submittedName>
</protein>
<feature type="non-terminal residue" evidence="2">
    <location>
        <position position="1"/>
    </location>
</feature>
<evidence type="ECO:0000313" key="2">
    <source>
        <dbReference type="EMBL" id="KAK1673616.1"/>
    </source>
</evidence>
<dbReference type="Proteomes" id="UP001224890">
    <property type="component" value="Unassembled WGS sequence"/>
</dbReference>